<dbReference type="RefSeq" id="WP_377022448.1">
    <property type="nucleotide sequence ID" value="NZ_JBHLTS010000021.1"/>
</dbReference>
<dbReference type="EMBL" id="JBHLTS010000021">
    <property type="protein sequence ID" value="MFC0514604.1"/>
    <property type="molecule type" value="Genomic_DNA"/>
</dbReference>
<dbReference type="Proteomes" id="UP001589828">
    <property type="component" value="Unassembled WGS sequence"/>
</dbReference>
<comment type="caution">
    <text evidence="2">The sequence shown here is derived from an EMBL/GenBank/DDBJ whole genome shotgun (WGS) entry which is preliminary data.</text>
</comment>
<feature type="compositionally biased region" description="Polar residues" evidence="1">
    <location>
        <begin position="18"/>
        <end position="32"/>
    </location>
</feature>
<sequence>MLNIFLALWLAFAYPTQHTNRNNSGTTVNINAESDPGDNGHVPPPPPGS</sequence>
<gene>
    <name evidence="2" type="ORF">ACFFGT_10345</name>
</gene>
<proteinExistence type="predicted"/>
<name>A0ABV6L577_9SPHI</name>
<feature type="region of interest" description="Disordered" evidence="1">
    <location>
        <begin position="18"/>
        <end position="49"/>
    </location>
</feature>
<evidence type="ECO:0000313" key="3">
    <source>
        <dbReference type="Proteomes" id="UP001589828"/>
    </source>
</evidence>
<keyword evidence="3" id="KW-1185">Reference proteome</keyword>
<evidence type="ECO:0000256" key="1">
    <source>
        <dbReference type="SAM" id="MobiDB-lite"/>
    </source>
</evidence>
<organism evidence="2 3">
    <name type="scientific">Mucilaginibacter angelicae</name>
    <dbReference type="NCBI Taxonomy" id="869718"/>
    <lineage>
        <taxon>Bacteria</taxon>
        <taxon>Pseudomonadati</taxon>
        <taxon>Bacteroidota</taxon>
        <taxon>Sphingobacteriia</taxon>
        <taxon>Sphingobacteriales</taxon>
        <taxon>Sphingobacteriaceae</taxon>
        <taxon>Mucilaginibacter</taxon>
    </lineage>
</organism>
<protein>
    <submittedName>
        <fullName evidence="2">Uncharacterized protein</fullName>
    </submittedName>
</protein>
<reference evidence="2 3" key="1">
    <citation type="submission" date="2024-09" db="EMBL/GenBank/DDBJ databases">
        <authorList>
            <person name="Sun Q."/>
            <person name="Mori K."/>
        </authorList>
    </citation>
    <scope>NUCLEOTIDE SEQUENCE [LARGE SCALE GENOMIC DNA]</scope>
    <source>
        <strain evidence="2 3">NCAIM B.02415</strain>
    </source>
</reference>
<accession>A0ABV6L577</accession>
<evidence type="ECO:0000313" key="2">
    <source>
        <dbReference type="EMBL" id="MFC0514604.1"/>
    </source>
</evidence>